<feature type="region of interest" description="Disordered" evidence="4">
    <location>
        <begin position="1"/>
        <end position="20"/>
    </location>
</feature>
<dbReference type="SMART" id="SM00345">
    <property type="entry name" value="HTH_GNTR"/>
    <property type="match status" value="1"/>
</dbReference>
<dbReference type="PROSITE" id="PS50949">
    <property type="entry name" value="HTH_GNTR"/>
    <property type="match status" value="1"/>
</dbReference>
<dbReference type="Proteomes" id="UP000199398">
    <property type="component" value="Unassembled WGS sequence"/>
</dbReference>
<dbReference type="AlphaFoldDB" id="A0A1I4RH55"/>
<evidence type="ECO:0000256" key="4">
    <source>
        <dbReference type="SAM" id="MobiDB-lite"/>
    </source>
</evidence>
<evidence type="ECO:0000313" key="8">
    <source>
        <dbReference type="Proteomes" id="UP000199398"/>
    </source>
</evidence>
<dbReference type="PANTHER" id="PTHR43537">
    <property type="entry name" value="TRANSCRIPTIONAL REGULATOR, GNTR FAMILY"/>
    <property type="match status" value="1"/>
</dbReference>
<dbReference type="Proteomes" id="UP000270697">
    <property type="component" value="Unassembled WGS sequence"/>
</dbReference>
<keyword evidence="1" id="KW-0805">Transcription regulation</keyword>
<keyword evidence="2 7" id="KW-0238">DNA-binding</keyword>
<protein>
    <submittedName>
        <fullName evidence="7">DNA-binding transcriptional regulator, GntR family</fullName>
    </submittedName>
    <submittedName>
        <fullName evidence="6">GntR family transcriptional regulator</fullName>
    </submittedName>
</protein>
<evidence type="ECO:0000256" key="1">
    <source>
        <dbReference type="ARBA" id="ARBA00023015"/>
    </source>
</evidence>
<dbReference type="EMBL" id="RBXX01000002">
    <property type="protein sequence ID" value="RKT88012.1"/>
    <property type="molecule type" value="Genomic_DNA"/>
</dbReference>
<dbReference type="SUPFAM" id="SSF48008">
    <property type="entry name" value="GntR ligand-binding domain-like"/>
    <property type="match status" value="1"/>
</dbReference>
<dbReference type="Pfam" id="PF07729">
    <property type="entry name" value="FCD"/>
    <property type="match status" value="1"/>
</dbReference>
<evidence type="ECO:0000313" key="9">
    <source>
        <dbReference type="Proteomes" id="UP000270697"/>
    </source>
</evidence>
<dbReference type="InterPro" id="IPR011711">
    <property type="entry name" value="GntR_C"/>
</dbReference>
<dbReference type="InterPro" id="IPR036390">
    <property type="entry name" value="WH_DNA-bd_sf"/>
</dbReference>
<dbReference type="Pfam" id="PF00392">
    <property type="entry name" value="GntR"/>
    <property type="match status" value="1"/>
</dbReference>
<dbReference type="PANTHER" id="PTHR43537:SF45">
    <property type="entry name" value="GNTR FAMILY REGULATORY PROTEIN"/>
    <property type="match status" value="1"/>
</dbReference>
<dbReference type="SUPFAM" id="SSF46785">
    <property type="entry name" value="Winged helix' DNA-binding domain"/>
    <property type="match status" value="1"/>
</dbReference>
<dbReference type="Gene3D" id="1.20.120.530">
    <property type="entry name" value="GntR ligand-binding domain-like"/>
    <property type="match status" value="1"/>
</dbReference>
<dbReference type="CDD" id="cd07377">
    <property type="entry name" value="WHTH_GntR"/>
    <property type="match status" value="1"/>
</dbReference>
<dbReference type="Gene3D" id="1.10.10.10">
    <property type="entry name" value="Winged helix-like DNA-binding domain superfamily/Winged helix DNA-binding domain"/>
    <property type="match status" value="1"/>
</dbReference>
<dbReference type="InterPro" id="IPR008920">
    <property type="entry name" value="TF_FadR/GntR_C"/>
</dbReference>
<dbReference type="SMART" id="SM00895">
    <property type="entry name" value="FCD"/>
    <property type="match status" value="1"/>
</dbReference>
<name>A0A1I4RH55_9PSEU</name>
<evidence type="ECO:0000256" key="2">
    <source>
        <dbReference type="ARBA" id="ARBA00023125"/>
    </source>
</evidence>
<gene>
    <name evidence="6" type="ORF">ATL45_6436</name>
    <name evidence="7" type="ORF">SAMN05421805_101555</name>
</gene>
<feature type="domain" description="HTH gntR-type" evidence="5">
    <location>
        <begin position="34"/>
        <end position="101"/>
    </location>
</feature>
<evidence type="ECO:0000259" key="5">
    <source>
        <dbReference type="PROSITE" id="PS50949"/>
    </source>
</evidence>
<dbReference type="STRING" id="455193.SAMN05421805_101555"/>
<dbReference type="InterPro" id="IPR036388">
    <property type="entry name" value="WH-like_DNA-bd_sf"/>
</dbReference>
<evidence type="ECO:0000313" key="7">
    <source>
        <dbReference type="EMBL" id="SFM51569.1"/>
    </source>
</evidence>
<dbReference type="EMBL" id="FOUP01000001">
    <property type="protein sequence ID" value="SFM51569.1"/>
    <property type="molecule type" value="Genomic_DNA"/>
</dbReference>
<dbReference type="GO" id="GO:0003700">
    <property type="term" value="F:DNA-binding transcription factor activity"/>
    <property type="evidence" value="ECO:0007669"/>
    <property type="project" value="InterPro"/>
</dbReference>
<accession>A0A1I4RH55</accession>
<proteinExistence type="predicted"/>
<dbReference type="InterPro" id="IPR000524">
    <property type="entry name" value="Tscrpt_reg_HTH_GntR"/>
</dbReference>
<dbReference type="GO" id="GO:0003677">
    <property type="term" value="F:DNA binding"/>
    <property type="evidence" value="ECO:0007669"/>
    <property type="project" value="UniProtKB-KW"/>
</dbReference>
<reference evidence="7 8" key="1">
    <citation type="submission" date="2016-10" db="EMBL/GenBank/DDBJ databases">
        <authorList>
            <person name="de Groot N.N."/>
        </authorList>
    </citation>
    <scope>NUCLEOTIDE SEQUENCE [LARGE SCALE GENOMIC DNA]</scope>
    <source>
        <strain evidence="7 8">CPCC 201259</strain>
    </source>
</reference>
<evidence type="ECO:0000256" key="3">
    <source>
        <dbReference type="ARBA" id="ARBA00023163"/>
    </source>
</evidence>
<reference evidence="6 9" key="2">
    <citation type="submission" date="2018-10" db="EMBL/GenBank/DDBJ databases">
        <title>Sequencing the genomes of 1000 actinobacteria strains.</title>
        <authorList>
            <person name="Klenk H.-P."/>
        </authorList>
    </citation>
    <scope>NUCLEOTIDE SEQUENCE [LARGE SCALE GENOMIC DNA]</scope>
    <source>
        <strain evidence="6 9">DSM 45119</strain>
    </source>
</reference>
<dbReference type="PRINTS" id="PR00035">
    <property type="entry name" value="HTHGNTR"/>
</dbReference>
<sequence>MDQPPGTGEETPPAVTGPVDHTQAVRAPSIVGPPSLVELAATTLRRMIIGGDLLCGQRIVENRLTHELGISRPPLREALRVLEREGLVRQVPRKGVIVTPLTLHDIYEICTLRAEFEALAVRLGVPVREAARMRRCRQALQRMSEAADSGDEPDFLERSFDFHVSVVGLSGHQRLEDAYRSLQLQLMLSMALNRKARQDRESLTEDVARHRRLLEIIDAGDPDAVLAELAAHGDRTFLDGIETKVDGHTEESLRWLHRQRRAQEDQ</sequence>
<evidence type="ECO:0000313" key="6">
    <source>
        <dbReference type="EMBL" id="RKT88012.1"/>
    </source>
</evidence>
<organism evidence="7 8">
    <name type="scientific">Saccharopolyspora antimicrobica</name>
    <dbReference type="NCBI Taxonomy" id="455193"/>
    <lineage>
        <taxon>Bacteria</taxon>
        <taxon>Bacillati</taxon>
        <taxon>Actinomycetota</taxon>
        <taxon>Actinomycetes</taxon>
        <taxon>Pseudonocardiales</taxon>
        <taxon>Pseudonocardiaceae</taxon>
        <taxon>Saccharopolyspora</taxon>
    </lineage>
</organism>
<keyword evidence="3" id="KW-0804">Transcription</keyword>
<keyword evidence="9" id="KW-1185">Reference proteome</keyword>